<comment type="caution">
    <text evidence="1">The sequence shown here is derived from an EMBL/GenBank/DDBJ whole genome shotgun (WGS) entry which is preliminary data.</text>
</comment>
<gene>
    <name evidence="1" type="ORF">H9806_06570</name>
</gene>
<reference evidence="1" key="2">
    <citation type="submission" date="2021-04" db="EMBL/GenBank/DDBJ databases">
        <authorList>
            <person name="Gilroy R."/>
        </authorList>
    </citation>
    <scope>NUCLEOTIDE SEQUENCE</scope>
    <source>
        <strain evidence="1">F6-686</strain>
    </source>
</reference>
<dbReference type="Proteomes" id="UP000823844">
    <property type="component" value="Unassembled WGS sequence"/>
</dbReference>
<proteinExistence type="predicted"/>
<name>A0A9E2KS95_9LACO</name>
<evidence type="ECO:0000313" key="1">
    <source>
        <dbReference type="EMBL" id="MBU3828773.1"/>
    </source>
</evidence>
<dbReference type="EMBL" id="JAHLFT010000084">
    <property type="protein sequence ID" value="MBU3828773.1"/>
    <property type="molecule type" value="Genomic_DNA"/>
</dbReference>
<reference evidence="1" key="1">
    <citation type="journal article" date="2021" name="PeerJ">
        <title>Extensive microbial diversity within the chicken gut microbiome revealed by metagenomics and culture.</title>
        <authorList>
            <person name="Gilroy R."/>
            <person name="Ravi A."/>
            <person name="Getino M."/>
            <person name="Pursley I."/>
            <person name="Horton D.L."/>
            <person name="Alikhan N.F."/>
            <person name="Baker D."/>
            <person name="Gharbi K."/>
            <person name="Hall N."/>
            <person name="Watson M."/>
            <person name="Adriaenssens E.M."/>
            <person name="Foster-Nyarko E."/>
            <person name="Jarju S."/>
            <person name="Secka A."/>
            <person name="Antonio M."/>
            <person name="Oren A."/>
            <person name="Chaudhuri R.R."/>
            <person name="La Ragione R."/>
            <person name="Hildebrand F."/>
            <person name="Pallen M.J."/>
        </authorList>
    </citation>
    <scope>NUCLEOTIDE SEQUENCE</scope>
    <source>
        <strain evidence="1">F6-686</strain>
    </source>
</reference>
<evidence type="ECO:0000313" key="2">
    <source>
        <dbReference type="Proteomes" id="UP000823844"/>
    </source>
</evidence>
<organism evidence="1 2">
    <name type="scientific">Candidatus Lactobacillus pullistercoris</name>
    <dbReference type="NCBI Taxonomy" id="2838636"/>
    <lineage>
        <taxon>Bacteria</taxon>
        <taxon>Bacillati</taxon>
        <taxon>Bacillota</taxon>
        <taxon>Bacilli</taxon>
        <taxon>Lactobacillales</taxon>
        <taxon>Lactobacillaceae</taxon>
        <taxon>Lactobacillus</taxon>
    </lineage>
</organism>
<protein>
    <submittedName>
        <fullName evidence="1">Uncharacterized protein</fullName>
    </submittedName>
</protein>
<accession>A0A9E2KS95</accession>
<sequence length="64" mass="7459">MTGDKDIELALHYAPLSDTYIRHVDENGKPKANKVIATANNNVVLTEYFLFYQYKLYRPYDPYG</sequence>
<dbReference type="AlphaFoldDB" id="A0A9E2KS95"/>